<gene>
    <name evidence="2" type="ORF">UFOVP703_24</name>
</gene>
<protein>
    <submittedName>
        <fullName evidence="2">Uncharacterized protein</fullName>
    </submittedName>
</protein>
<proteinExistence type="predicted"/>
<accession>A0A6J5NMM8</accession>
<organism evidence="2">
    <name type="scientific">uncultured Caudovirales phage</name>
    <dbReference type="NCBI Taxonomy" id="2100421"/>
    <lineage>
        <taxon>Viruses</taxon>
        <taxon>Duplodnaviria</taxon>
        <taxon>Heunggongvirae</taxon>
        <taxon>Uroviricota</taxon>
        <taxon>Caudoviricetes</taxon>
        <taxon>Peduoviridae</taxon>
        <taxon>Maltschvirus</taxon>
        <taxon>Maltschvirus maltsch</taxon>
    </lineage>
</organism>
<name>A0A6J5NMM8_9CAUD</name>
<reference evidence="2" key="1">
    <citation type="submission" date="2020-04" db="EMBL/GenBank/DDBJ databases">
        <authorList>
            <person name="Chiriac C."/>
            <person name="Salcher M."/>
            <person name="Ghai R."/>
            <person name="Kavagutti S V."/>
        </authorList>
    </citation>
    <scope>NUCLEOTIDE SEQUENCE</scope>
</reference>
<dbReference type="EMBL" id="LR796673">
    <property type="protein sequence ID" value="CAB4158661.1"/>
    <property type="molecule type" value="Genomic_DNA"/>
</dbReference>
<sequence>MSAAPVARWLGSDPNPPAPHRRQRAWLACIQDGAAVTWTGGTHRQHGPALAEAEAQLQRITPPAKPAGLFD</sequence>
<evidence type="ECO:0000313" key="2">
    <source>
        <dbReference type="EMBL" id="CAB4158661.1"/>
    </source>
</evidence>
<feature type="region of interest" description="Disordered" evidence="1">
    <location>
        <begin position="1"/>
        <end position="22"/>
    </location>
</feature>
<evidence type="ECO:0000256" key="1">
    <source>
        <dbReference type="SAM" id="MobiDB-lite"/>
    </source>
</evidence>